<sequence>MGFTPLVFRDDRKLRRGKDIWTELEKAIETSRIAIIVFSTNYAASRWCLDELAKIMECERRLQQIVLPVFYDVDPSDVRNQKGSLEKAFAMHQERFREGKVARWRAALTKAASLSGWDLQNVAHCFESELIEKIIGDISNKLNPEYFMVASYPVGLETRMQNLSKLLNRDSSDVCMVGIWGIGGIGKTTIAKAIYNQLQRKFKGSCFLEDVREIAKKPDGLIALQELILSSVHVNDNRKIKHVDQGTMVIKERAWCKRVLVVLDDVDHRDQLEKLAIRRGYFQPGSIIIITTRDKSMLKLGEVDEIYMPQELDHHESIKLLSWHAFGKDHPNENYAELSKEVIYYARGLPLVLKVLGSFLSNKSTDEWEVDCSNRLRMHDMIRDMGREVVRTESPKVPGERSRLWFHEDVLDVLKYHTYALAHQGTKKVEGIMLNLLGVHNFRVDSRALAKMDRLKVLQLNFARLKGNFHCPSKMLRYLEWYGFPMESIPADLYMENLVAIYMPYSSLIELWMGTKILPKLKFLDVSHSYHLRRTPDFSRITNLEVLVLNNCTSLVEVHESIAYLDKLVTLDLENCSATNLQMVRNVFKYRATRPSLVKQVKVHKSDAYLYEVLTSNSERSIMYEVTRDSSMTIPSDSLINLNTLHKLYTLEKPIALNISTLNTLFPLRKLSTLNALKLIDLAQWRSFQSIGELPICLQVTLDANANNATSLDWILLISNWNQSQQLIYAGRSELLKKIPTSNLRKKLLKELIALDSFSVFIPGVEFPDWFDYKSTGSILSFVVPPLVKQKIRGWFLCVIFASHFHDIHGFTVISGDEVEYSIQLSGSFQVKKFGINLIYENDKKDYQSHFEAMIQNASLPYQYDFLHEDVSTDQAMAGDKKIHPPYVQNRLFDGNGQPYVHETPQGTMLFEGGAPYEQNLYSSCIPTMTSVSKTRRLRSLEFLWEAERQLLRDQLENEQRAHWATREDAAMASRQLRVQNAAFESENIRLRMALAHTSQFSPQLYMDPPCPHFESESASSSQFATASSSSALGVGSGRAIRVWGSGKISPNPARSHQIRQPRWKKTMRLGELKPWRRFRPQPCVAFVFQPRRRIGPSSYLLCFFLAETWSVGHEERERESEGEGRK</sequence>
<dbReference type="GO" id="GO:0006952">
    <property type="term" value="P:defense response"/>
    <property type="evidence" value="ECO:0007669"/>
    <property type="project" value="InterPro"/>
</dbReference>
<dbReference type="SMART" id="SM00255">
    <property type="entry name" value="TIR"/>
    <property type="match status" value="1"/>
</dbReference>
<keyword evidence="5" id="KW-0520">NAD</keyword>
<dbReference type="AlphaFoldDB" id="A0A2N9II20"/>
<evidence type="ECO:0000256" key="6">
    <source>
        <dbReference type="ARBA" id="ARBA00047304"/>
    </source>
</evidence>
<organism evidence="8">
    <name type="scientific">Fagus sylvatica</name>
    <name type="common">Beechnut</name>
    <dbReference type="NCBI Taxonomy" id="28930"/>
    <lineage>
        <taxon>Eukaryota</taxon>
        <taxon>Viridiplantae</taxon>
        <taxon>Streptophyta</taxon>
        <taxon>Embryophyta</taxon>
        <taxon>Tracheophyta</taxon>
        <taxon>Spermatophyta</taxon>
        <taxon>Magnoliopsida</taxon>
        <taxon>eudicotyledons</taxon>
        <taxon>Gunneridae</taxon>
        <taxon>Pentapetalae</taxon>
        <taxon>rosids</taxon>
        <taxon>fabids</taxon>
        <taxon>Fagales</taxon>
        <taxon>Fagaceae</taxon>
        <taxon>Fagus</taxon>
    </lineage>
</organism>
<proteinExistence type="predicted"/>
<dbReference type="PROSITE" id="PS50104">
    <property type="entry name" value="TIR"/>
    <property type="match status" value="1"/>
</dbReference>
<dbReference type="InterPro" id="IPR000157">
    <property type="entry name" value="TIR_dom"/>
</dbReference>
<keyword evidence="3" id="KW-0677">Repeat</keyword>
<reference evidence="8" key="1">
    <citation type="submission" date="2018-02" db="EMBL/GenBank/DDBJ databases">
        <authorList>
            <person name="Cohen D.B."/>
            <person name="Kent A.D."/>
        </authorList>
    </citation>
    <scope>NUCLEOTIDE SEQUENCE</scope>
</reference>
<dbReference type="Gene3D" id="3.40.50.300">
    <property type="entry name" value="P-loop containing nucleotide triphosphate hydrolases"/>
    <property type="match status" value="1"/>
</dbReference>
<dbReference type="SUPFAM" id="SSF52058">
    <property type="entry name" value="L domain-like"/>
    <property type="match status" value="1"/>
</dbReference>
<dbReference type="SUPFAM" id="SSF52540">
    <property type="entry name" value="P-loop containing nucleoside triphosphate hydrolases"/>
    <property type="match status" value="1"/>
</dbReference>
<dbReference type="GO" id="GO:0007165">
    <property type="term" value="P:signal transduction"/>
    <property type="evidence" value="ECO:0007669"/>
    <property type="project" value="InterPro"/>
</dbReference>
<dbReference type="InterPro" id="IPR032675">
    <property type="entry name" value="LRR_dom_sf"/>
</dbReference>
<evidence type="ECO:0000256" key="2">
    <source>
        <dbReference type="ARBA" id="ARBA00022614"/>
    </source>
</evidence>
<evidence type="ECO:0000256" key="3">
    <source>
        <dbReference type="ARBA" id="ARBA00022737"/>
    </source>
</evidence>
<dbReference type="PANTHER" id="PTHR11017">
    <property type="entry name" value="LEUCINE-RICH REPEAT-CONTAINING PROTEIN"/>
    <property type="match status" value="1"/>
</dbReference>
<dbReference type="Gene3D" id="3.80.10.10">
    <property type="entry name" value="Ribonuclease Inhibitor"/>
    <property type="match status" value="1"/>
</dbReference>
<evidence type="ECO:0000313" key="8">
    <source>
        <dbReference type="EMBL" id="SPD23719.1"/>
    </source>
</evidence>
<dbReference type="Pfam" id="PF00931">
    <property type="entry name" value="NB-ARC"/>
    <property type="match status" value="1"/>
</dbReference>
<dbReference type="EMBL" id="OIVN01005713">
    <property type="protein sequence ID" value="SPD23719.1"/>
    <property type="molecule type" value="Genomic_DNA"/>
</dbReference>
<dbReference type="InterPro" id="IPR002182">
    <property type="entry name" value="NB-ARC"/>
</dbReference>
<dbReference type="EC" id="3.2.2.6" evidence="1"/>
<protein>
    <recommendedName>
        <fullName evidence="1">ADP-ribosyl cyclase/cyclic ADP-ribose hydrolase</fullName>
        <ecNumber evidence="1">3.2.2.6</ecNumber>
    </recommendedName>
</protein>
<dbReference type="InterPro" id="IPR044974">
    <property type="entry name" value="Disease_R_plants"/>
</dbReference>
<dbReference type="Pfam" id="PF01582">
    <property type="entry name" value="TIR"/>
    <property type="match status" value="1"/>
</dbReference>
<accession>A0A2N9II20</accession>
<name>A0A2N9II20_FAGSY</name>
<evidence type="ECO:0000256" key="1">
    <source>
        <dbReference type="ARBA" id="ARBA00011982"/>
    </source>
</evidence>
<feature type="domain" description="TIR" evidence="7">
    <location>
        <begin position="1"/>
        <end position="142"/>
    </location>
</feature>
<dbReference type="Pfam" id="PF20160">
    <property type="entry name" value="C-JID"/>
    <property type="match status" value="1"/>
</dbReference>
<comment type="catalytic activity">
    <reaction evidence="6">
        <text>NAD(+) + H2O = ADP-D-ribose + nicotinamide + H(+)</text>
        <dbReference type="Rhea" id="RHEA:16301"/>
        <dbReference type="ChEBI" id="CHEBI:15377"/>
        <dbReference type="ChEBI" id="CHEBI:15378"/>
        <dbReference type="ChEBI" id="CHEBI:17154"/>
        <dbReference type="ChEBI" id="CHEBI:57540"/>
        <dbReference type="ChEBI" id="CHEBI:57967"/>
        <dbReference type="EC" id="3.2.2.6"/>
    </reaction>
    <physiologicalReaction direction="left-to-right" evidence="6">
        <dbReference type="Rhea" id="RHEA:16302"/>
    </physiologicalReaction>
</comment>
<evidence type="ECO:0000256" key="5">
    <source>
        <dbReference type="ARBA" id="ARBA00023027"/>
    </source>
</evidence>
<dbReference type="Gene3D" id="1.10.8.430">
    <property type="entry name" value="Helical domain of apoptotic protease-activating factors"/>
    <property type="match status" value="1"/>
</dbReference>
<keyword evidence="4" id="KW-0378">Hydrolase</keyword>
<dbReference type="InterPro" id="IPR042197">
    <property type="entry name" value="Apaf_helical"/>
</dbReference>
<dbReference type="GO" id="GO:0061809">
    <property type="term" value="F:NAD+ nucleosidase activity, cyclic ADP-ribose generating"/>
    <property type="evidence" value="ECO:0007669"/>
    <property type="project" value="UniProtKB-EC"/>
</dbReference>
<dbReference type="PANTHER" id="PTHR11017:SF573">
    <property type="entry name" value="ADP-RIBOSYL CYCLASE_CYCLIC ADP-RIBOSE HYDROLASE"/>
    <property type="match status" value="1"/>
</dbReference>
<keyword evidence="2" id="KW-0433">Leucine-rich repeat</keyword>
<evidence type="ECO:0000256" key="4">
    <source>
        <dbReference type="ARBA" id="ARBA00022801"/>
    </source>
</evidence>
<dbReference type="InterPro" id="IPR035897">
    <property type="entry name" value="Toll_tir_struct_dom_sf"/>
</dbReference>
<dbReference type="SUPFAM" id="SSF52200">
    <property type="entry name" value="Toll/Interleukin receptor TIR domain"/>
    <property type="match status" value="1"/>
</dbReference>
<dbReference type="Gene3D" id="3.40.50.10140">
    <property type="entry name" value="Toll/interleukin-1 receptor homology (TIR) domain"/>
    <property type="match status" value="1"/>
</dbReference>
<dbReference type="InterPro" id="IPR045344">
    <property type="entry name" value="C-JID"/>
</dbReference>
<dbReference type="GO" id="GO:0043531">
    <property type="term" value="F:ADP binding"/>
    <property type="evidence" value="ECO:0007669"/>
    <property type="project" value="InterPro"/>
</dbReference>
<gene>
    <name evidence="8" type="ORF">FSB_LOCUS51601</name>
</gene>
<dbReference type="PRINTS" id="PR00364">
    <property type="entry name" value="DISEASERSIST"/>
</dbReference>
<evidence type="ECO:0000259" key="7">
    <source>
        <dbReference type="PROSITE" id="PS50104"/>
    </source>
</evidence>
<dbReference type="InterPro" id="IPR027417">
    <property type="entry name" value="P-loop_NTPase"/>
</dbReference>